<organism evidence="1 2">
    <name type="scientific">Trema orientale</name>
    <name type="common">Charcoal tree</name>
    <name type="synonym">Celtis orientalis</name>
    <dbReference type="NCBI Taxonomy" id="63057"/>
    <lineage>
        <taxon>Eukaryota</taxon>
        <taxon>Viridiplantae</taxon>
        <taxon>Streptophyta</taxon>
        <taxon>Embryophyta</taxon>
        <taxon>Tracheophyta</taxon>
        <taxon>Spermatophyta</taxon>
        <taxon>Magnoliopsida</taxon>
        <taxon>eudicotyledons</taxon>
        <taxon>Gunneridae</taxon>
        <taxon>Pentapetalae</taxon>
        <taxon>rosids</taxon>
        <taxon>fabids</taxon>
        <taxon>Rosales</taxon>
        <taxon>Cannabaceae</taxon>
        <taxon>Trema</taxon>
    </lineage>
</organism>
<dbReference type="EMBL" id="JXTC01000319">
    <property type="protein sequence ID" value="PON65526.1"/>
    <property type="molecule type" value="Genomic_DNA"/>
</dbReference>
<reference evidence="2" key="1">
    <citation type="submission" date="2016-06" db="EMBL/GenBank/DDBJ databases">
        <title>Parallel loss of symbiosis genes in relatives of nitrogen-fixing non-legume Parasponia.</title>
        <authorList>
            <person name="Van Velzen R."/>
            <person name="Holmer R."/>
            <person name="Bu F."/>
            <person name="Rutten L."/>
            <person name="Van Zeijl A."/>
            <person name="Liu W."/>
            <person name="Santuari L."/>
            <person name="Cao Q."/>
            <person name="Sharma T."/>
            <person name="Shen D."/>
            <person name="Roswanjaya Y."/>
            <person name="Wardhani T."/>
            <person name="Kalhor M.S."/>
            <person name="Jansen J."/>
            <person name="Van den Hoogen J."/>
            <person name="Gungor B."/>
            <person name="Hartog M."/>
            <person name="Hontelez J."/>
            <person name="Verver J."/>
            <person name="Yang W.-C."/>
            <person name="Schijlen E."/>
            <person name="Repin R."/>
            <person name="Schilthuizen M."/>
            <person name="Schranz E."/>
            <person name="Heidstra R."/>
            <person name="Miyata K."/>
            <person name="Fedorova E."/>
            <person name="Kohlen W."/>
            <person name="Bisseling T."/>
            <person name="Smit S."/>
            <person name="Geurts R."/>
        </authorList>
    </citation>
    <scope>NUCLEOTIDE SEQUENCE [LARGE SCALE GENOMIC DNA]</scope>
    <source>
        <strain evidence="2">cv. RG33-2</strain>
    </source>
</reference>
<proteinExistence type="predicted"/>
<sequence>MLGGEVGLRLEMMENTLPWETVIFQTVITSMLVIFDKFTMPMVKTQVVSLQKTMRVSYKVANLTVTH</sequence>
<dbReference type="InParanoid" id="A0A2P5CWX7"/>
<name>A0A2P5CWX7_TREOI</name>
<dbReference type="AlphaFoldDB" id="A0A2P5CWX7"/>
<evidence type="ECO:0000313" key="2">
    <source>
        <dbReference type="Proteomes" id="UP000237000"/>
    </source>
</evidence>
<gene>
    <name evidence="1" type="ORF">TorRG33x02_270580</name>
</gene>
<protein>
    <submittedName>
        <fullName evidence="1">Uncharacterized protein</fullName>
    </submittedName>
</protein>
<accession>A0A2P5CWX7</accession>
<evidence type="ECO:0000313" key="1">
    <source>
        <dbReference type="EMBL" id="PON65526.1"/>
    </source>
</evidence>
<comment type="caution">
    <text evidence="1">The sequence shown here is derived from an EMBL/GenBank/DDBJ whole genome shotgun (WGS) entry which is preliminary data.</text>
</comment>
<keyword evidence="2" id="KW-1185">Reference proteome</keyword>
<dbReference type="OrthoDB" id="10411301at2759"/>
<dbReference type="Proteomes" id="UP000237000">
    <property type="component" value="Unassembled WGS sequence"/>
</dbReference>